<dbReference type="InterPro" id="IPR045249">
    <property type="entry name" value="HARBI1-like"/>
</dbReference>
<dbReference type="InterPro" id="IPR027806">
    <property type="entry name" value="HARBI1_dom"/>
</dbReference>
<comment type="similarity">
    <text evidence="3">Belongs to the HARBI1 family.</text>
</comment>
<dbReference type="GO" id="GO:0004518">
    <property type="term" value="F:nuclease activity"/>
    <property type="evidence" value="ECO:0007669"/>
    <property type="project" value="UniProtKB-KW"/>
</dbReference>
<name>A0A6J1QDV0_9HYME</name>
<dbReference type="GO" id="GO:0046872">
    <property type="term" value="F:metal ion binding"/>
    <property type="evidence" value="ECO:0007669"/>
    <property type="project" value="UniProtKB-KW"/>
</dbReference>
<dbReference type="Proteomes" id="UP000504618">
    <property type="component" value="Unplaced"/>
</dbReference>
<keyword evidence="4" id="KW-0540">Nuclease</keyword>
<proteinExistence type="inferred from homology"/>
<dbReference type="PANTHER" id="PTHR22930:SF289">
    <property type="entry name" value="DDE TNP4 DOMAIN-CONTAINING PROTEIN-RELATED"/>
    <property type="match status" value="1"/>
</dbReference>
<evidence type="ECO:0000313" key="9">
    <source>
        <dbReference type="Proteomes" id="UP000504618"/>
    </source>
</evidence>
<dbReference type="Pfam" id="PF13359">
    <property type="entry name" value="DDE_Tnp_4"/>
    <property type="match status" value="1"/>
</dbReference>
<feature type="domain" description="DDE Tnp4" evidence="8">
    <location>
        <begin position="162"/>
        <end position="312"/>
    </location>
</feature>
<keyword evidence="9" id="KW-1185">Reference proteome</keyword>
<organism evidence="9 10">
    <name type="scientific">Temnothorax curvispinosus</name>
    <dbReference type="NCBI Taxonomy" id="300111"/>
    <lineage>
        <taxon>Eukaryota</taxon>
        <taxon>Metazoa</taxon>
        <taxon>Ecdysozoa</taxon>
        <taxon>Arthropoda</taxon>
        <taxon>Hexapoda</taxon>
        <taxon>Insecta</taxon>
        <taxon>Pterygota</taxon>
        <taxon>Neoptera</taxon>
        <taxon>Endopterygota</taxon>
        <taxon>Hymenoptera</taxon>
        <taxon>Apocrita</taxon>
        <taxon>Aculeata</taxon>
        <taxon>Formicoidea</taxon>
        <taxon>Formicidae</taxon>
        <taxon>Myrmicinae</taxon>
        <taxon>Temnothorax</taxon>
    </lineage>
</organism>
<dbReference type="GeneID" id="112459826"/>
<dbReference type="PANTHER" id="PTHR22930">
    <property type="match status" value="1"/>
</dbReference>
<dbReference type="OrthoDB" id="7657299at2759"/>
<protein>
    <submittedName>
        <fullName evidence="10">Nuclease HARBI1</fullName>
    </submittedName>
</protein>
<sequence length="361" mass="41780">MDIQAINIEEIEDIEDLEAIRIPKRYIRDANNPFEFYEELEFKRRFRFRKESILYGLLPKIEQYLMKINNRGLPISPAIQLLVCLRFYASASFQMVIGDTLALSQPTISRIIFRVSALLASLIKECIKMPTIPERKNENYRLFRVLGYGNGAIGLPGIDGAIDCTHIRLTHTRFHGIDEVYRNRKGYFSLNVQTVVGPRMEFLDIVPEYPGSQHDSRIFQNSRIYMQYVQGKLNGKLVGDSGYPTLPFLLTPIGHPQTDEQLMYNTIHGRTRQIVERTYGVWKRRFPCLSRGLSTKLLCSTTIVIACAVLHNLALIFRDELPEDEEDDPRDEYEEVPVNPPHWQPGEGFAVRQALIERLFR</sequence>
<dbReference type="GO" id="GO:0016787">
    <property type="term" value="F:hydrolase activity"/>
    <property type="evidence" value="ECO:0007669"/>
    <property type="project" value="UniProtKB-KW"/>
</dbReference>
<comment type="subcellular location">
    <subcellularLocation>
        <location evidence="2">Nucleus</location>
    </subcellularLocation>
</comment>
<evidence type="ECO:0000256" key="6">
    <source>
        <dbReference type="ARBA" id="ARBA00022801"/>
    </source>
</evidence>
<gene>
    <name evidence="10" type="primary">LOC112459826</name>
</gene>
<evidence type="ECO:0000256" key="2">
    <source>
        <dbReference type="ARBA" id="ARBA00004123"/>
    </source>
</evidence>
<evidence type="ECO:0000259" key="8">
    <source>
        <dbReference type="Pfam" id="PF13359"/>
    </source>
</evidence>
<keyword evidence="7" id="KW-0539">Nucleus</keyword>
<evidence type="ECO:0000256" key="3">
    <source>
        <dbReference type="ARBA" id="ARBA00006958"/>
    </source>
</evidence>
<evidence type="ECO:0000256" key="1">
    <source>
        <dbReference type="ARBA" id="ARBA00001968"/>
    </source>
</evidence>
<keyword evidence="6" id="KW-0378">Hydrolase</keyword>
<dbReference type="GO" id="GO:0005634">
    <property type="term" value="C:nucleus"/>
    <property type="evidence" value="ECO:0007669"/>
    <property type="project" value="UniProtKB-SubCell"/>
</dbReference>
<dbReference type="AlphaFoldDB" id="A0A6J1QDV0"/>
<evidence type="ECO:0000313" key="10">
    <source>
        <dbReference type="RefSeq" id="XP_024879933.1"/>
    </source>
</evidence>
<accession>A0A6J1QDV0</accession>
<reference evidence="10" key="1">
    <citation type="submission" date="2025-08" db="UniProtKB">
        <authorList>
            <consortium name="RefSeq"/>
        </authorList>
    </citation>
    <scope>IDENTIFICATION</scope>
    <source>
        <tissue evidence="10">Whole body</tissue>
    </source>
</reference>
<comment type="cofactor">
    <cofactor evidence="1">
        <name>a divalent metal cation</name>
        <dbReference type="ChEBI" id="CHEBI:60240"/>
    </cofactor>
</comment>
<evidence type="ECO:0000256" key="5">
    <source>
        <dbReference type="ARBA" id="ARBA00022723"/>
    </source>
</evidence>
<dbReference type="RefSeq" id="XP_024879933.1">
    <property type="nucleotide sequence ID" value="XM_025024165.1"/>
</dbReference>
<keyword evidence="5" id="KW-0479">Metal-binding</keyword>
<evidence type="ECO:0000256" key="4">
    <source>
        <dbReference type="ARBA" id="ARBA00022722"/>
    </source>
</evidence>
<evidence type="ECO:0000256" key="7">
    <source>
        <dbReference type="ARBA" id="ARBA00023242"/>
    </source>
</evidence>